<dbReference type="GO" id="GO:0016987">
    <property type="term" value="F:sigma factor activity"/>
    <property type="evidence" value="ECO:0007669"/>
    <property type="project" value="UniProtKB-KW"/>
</dbReference>
<accession>A0A7X9NZZ0</accession>
<dbReference type="Gene3D" id="1.10.10.10">
    <property type="entry name" value="Winged helix-like DNA-binding domain superfamily/Winged helix DNA-binding domain"/>
    <property type="match status" value="1"/>
</dbReference>
<dbReference type="InterPro" id="IPR007627">
    <property type="entry name" value="RNA_pol_sigma70_r2"/>
</dbReference>
<dbReference type="InterPro" id="IPR014327">
    <property type="entry name" value="RNA_pol_sigma70_bacteroid"/>
</dbReference>
<dbReference type="Pfam" id="PF08281">
    <property type="entry name" value="Sigma70_r4_2"/>
    <property type="match status" value="1"/>
</dbReference>
<keyword evidence="3" id="KW-0731">Sigma factor</keyword>
<dbReference type="GO" id="GO:0006352">
    <property type="term" value="P:DNA-templated transcription initiation"/>
    <property type="evidence" value="ECO:0007669"/>
    <property type="project" value="InterPro"/>
</dbReference>
<dbReference type="PANTHER" id="PTHR43133">
    <property type="entry name" value="RNA POLYMERASE ECF-TYPE SIGMA FACTO"/>
    <property type="match status" value="1"/>
</dbReference>
<proteinExistence type="inferred from homology"/>
<protein>
    <submittedName>
        <fullName evidence="7">RNA polymerase sigma-70 factor</fullName>
    </submittedName>
</protein>
<keyword evidence="4" id="KW-0804">Transcription</keyword>
<comment type="similarity">
    <text evidence="1">Belongs to the sigma-70 factor family. ECF subfamily.</text>
</comment>
<sequence>MRNKLATATDIELLQLLIEEENLSAFDEIYERYFERLFRYGNQILNNQQLSEDIIQEIFVTLWTKKDVLQITHLNAYLHQAVKFQTAKHFRKAVLTEEQLELAEKIFSQQNTDDLVIVNELTEEVNHLIATLPHRCKEVFQMSRFEHLSNQEIATKMNISIRTVETHISNALKFLKENITATSFLLFYFLFL</sequence>
<dbReference type="RefSeq" id="WP_169654814.1">
    <property type="nucleotide sequence ID" value="NZ_JABANE010000005.1"/>
</dbReference>
<dbReference type="SUPFAM" id="SSF88659">
    <property type="entry name" value="Sigma3 and sigma4 domains of RNA polymerase sigma factors"/>
    <property type="match status" value="1"/>
</dbReference>
<name>A0A7X9NZZ0_9BACT</name>
<keyword evidence="8" id="KW-1185">Reference proteome</keyword>
<organism evidence="7 8">
    <name type="scientific">Flammeovirga aprica JL-4</name>
    <dbReference type="NCBI Taxonomy" id="694437"/>
    <lineage>
        <taxon>Bacteria</taxon>
        <taxon>Pseudomonadati</taxon>
        <taxon>Bacteroidota</taxon>
        <taxon>Cytophagia</taxon>
        <taxon>Cytophagales</taxon>
        <taxon>Flammeovirgaceae</taxon>
        <taxon>Flammeovirga</taxon>
    </lineage>
</organism>
<keyword evidence="2" id="KW-0805">Transcription regulation</keyword>
<dbReference type="GO" id="GO:0003677">
    <property type="term" value="F:DNA binding"/>
    <property type="evidence" value="ECO:0007669"/>
    <property type="project" value="InterPro"/>
</dbReference>
<dbReference type="Proteomes" id="UP000576082">
    <property type="component" value="Unassembled WGS sequence"/>
</dbReference>
<evidence type="ECO:0000256" key="1">
    <source>
        <dbReference type="ARBA" id="ARBA00010641"/>
    </source>
</evidence>
<dbReference type="NCBIfam" id="TIGR02937">
    <property type="entry name" value="sigma70-ECF"/>
    <property type="match status" value="1"/>
</dbReference>
<feature type="domain" description="RNA polymerase sigma factor 70 region 4 type 2" evidence="6">
    <location>
        <begin position="123"/>
        <end position="175"/>
    </location>
</feature>
<dbReference type="PANTHER" id="PTHR43133:SF46">
    <property type="entry name" value="RNA POLYMERASE SIGMA-70 FACTOR ECF SUBFAMILY"/>
    <property type="match status" value="1"/>
</dbReference>
<dbReference type="Pfam" id="PF04542">
    <property type="entry name" value="Sigma70_r2"/>
    <property type="match status" value="1"/>
</dbReference>
<evidence type="ECO:0000256" key="2">
    <source>
        <dbReference type="ARBA" id="ARBA00023015"/>
    </source>
</evidence>
<dbReference type="InterPro" id="IPR039425">
    <property type="entry name" value="RNA_pol_sigma-70-like"/>
</dbReference>
<dbReference type="InterPro" id="IPR013325">
    <property type="entry name" value="RNA_pol_sigma_r2"/>
</dbReference>
<comment type="caution">
    <text evidence="7">The sequence shown here is derived from an EMBL/GenBank/DDBJ whole genome shotgun (WGS) entry which is preliminary data.</text>
</comment>
<reference evidence="7 8" key="1">
    <citation type="submission" date="2020-04" db="EMBL/GenBank/DDBJ databases">
        <title>Flammeovirga sp. SR4, a novel species isolated from seawater.</title>
        <authorList>
            <person name="Wang X."/>
        </authorList>
    </citation>
    <scope>NUCLEOTIDE SEQUENCE [LARGE SCALE GENOMIC DNA]</scope>
    <source>
        <strain evidence="7 8">ATCC 23126</strain>
    </source>
</reference>
<dbReference type="EMBL" id="JABANE010000005">
    <property type="protein sequence ID" value="NME66895.1"/>
    <property type="molecule type" value="Genomic_DNA"/>
</dbReference>
<evidence type="ECO:0000313" key="8">
    <source>
        <dbReference type="Proteomes" id="UP000576082"/>
    </source>
</evidence>
<evidence type="ECO:0000256" key="4">
    <source>
        <dbReference type="ARBA" id="ARBA00023163"/>
    </source>
</evidence>
<evidence type="ECO:0000313" key="7">
    <source>
        <dbReference type="EMBL" id="NME66895.1"/>
    </source>
</evidence>
<feature type="domain" description="RNA polymerase sigma-70 region 2" evidence="5">
    <location>
        <begin position="29"/>
        <end position="93"/>
    </location>
</feature>
<dbReference type="InterPro" id="IPR013324">
    <property type="entry name" value="RNA_pol_sigma_r3/r4-like"/>
</dbReference>
<dbReference type="NCBIfam" id="TIGR02985">
    <property type="entry name" value="Sig70_bacteroi1"/>
    <property type="match status" value="1"/>
</dbReference>
<dbReference type="InterPro" id="IPR036388">
    <property type="entry name" value="WH-like_DNA-bd_sf"/>
</dbReference>
<dbReference type="AlphaFoldDB" id="A0A7X9NZZ0"/>
<dbReference type="Gene3D" id="1.10.1740.10">
    <property type="match status" value="1"/>
</dbReference>
<evidence type="ECO:0000256" key="3">
    <source>
        <dbReference type="ARBA" id="ARBA00023082"/>
    </source>
</evidence>
<evidence type="ECO:0000259" key="5">
    <source>
        <dbReference type="Pfam" id="PF04542"/>
    </source>
</evidence>
<gene>
    <name evidence="7" type="ORF">HHU12_02855</name>
</gene>
<dbReference type="InterPro" id="IPR013249">
    <property type="entry name" value="RNA_pol_sigma70_r4_t2"/>
</dbReference>
<dbReference type="SUPFAM" id="SSF88946">
    <property type="entry name" value="Sigma2 domain of RNA polymerase sigma factors"/>
    <property type="match status" value="1"/>
</dbReference>
<dbReference type="InterPro" id="IPR014284">
    <property type="entry name" value="RNA_pol_sigma-70_dom"/>
</dbReference>
<evidence type="ECO:0000259" key="6">
    <source>
        <dbReference type="Pfam" id="PF08281"/>
    </source>
</evidence>